<organism evidence="1 2">
    <name type="scientific">Phytophthora fragariae</name>
    <dbReference type="NCBI Taxonomy" id="53985"/>
    <lineage>
        <taxon>Eukaryota</taxon>
        <taxon>Sar</taxon>
        <taxon>Stramenopiles</taxon>
        <taxon>Oomycota</taxon>
        <taxon>Peronosporomycetes</taxon>
        <taxon>Peronosporales</taxon>
        <taxon>Peronosporaceae</taxon>
        <taxon>Phytophthora</taxon>
    </lineage>
</organism>
<comment type="caution">
    <text evidence="1">The sequence shown here is derived from an EMBL/GenBank/DDBJ whole genome shotgun (WGS) entry which is preliminary data.</text>
</comment>
<gene>
    <name evidence="1" type="ORF">PF008_g24529</name>
</gene>
<dbReference type="Proteomes" id="UP000486351">
    <property type="component" value="Unassembled WGS sequence"/>
</dbReference>
<protein>
    <submittedName>
        <fullName evidence="1">Uncharacterized protein</fullName>
    </submittedName>
</protein>
<dbReference type="AlphaFoldDB" id="A0A6G0QMM4"/>
<dbReference type="EMBL" id="QXFY01002634">
    <property type="protein sequence ID" value="KAE9294506.1"/>
    <property type="molecule type" value="Genomic_DNA"/>
</dbReference>
<sequence>MSSKSSSKLKTPSSLSTSLVSRTALTIGAASSIWTGSASSMASGASIRPHFFKPEMIVAGAMSFQASCTHLHKLSL</sequence>
<accession>A0A6G0QMM4</accession>
<evidence type="ECO:0000313" key="2">
    <source>
        <dbReference type="Proteomes" id="UP000486351"/>
    </source>
</evidence>
<reference evidence="1 2" key="1">
    <citation type="submission" date="2018-09" db="EMBL/GenBank/DDBJ databases">
        <title>Genomic investigation of the strawberry pathogen Phytophthora fragariae indicates pathogenicity is determined by transcriptional variation in three key races.</title>
        <authorList>
            <person name="Adams T.M."/>
            <person name="Armitage A.D."/>
            <person name="Sobczyk M.K."/>
            <person name="Bates H.J."/>
            <person name="Dunwell J.M."/>
            <person name="Nellist C.F."/>
            <person name="Harrison R.J."/>
        </authorList>
    </citation>
    <scope>NUCLEOTIDE SEQUENCE [LARGE SCALE GENOMIC DNA]</scope>
    <source>
        <strain evidence="1 2">NOV-77</strain>
    </source>
</reference>
<name>A0A6G0QMM4_9STRA</name>
<evidence type="ECO:0000313" key="1">
    <source>
        <dbReference type="EMBL" id="KAE9294506.1"/>
    </source>
</evidence>
<proteinExistence type="predicted"/>